<feature type="transmembrane region" description="Helical" evidence="2">
    <location>
        <begin position="277"/>
        <end position="299"/>
    </location>
</feature>
<keyword evidence="2" id="KW-0812">Transmembrane</keyword>
<evidence type="ECO:0000256" key="1">
    <source>
        <dbReference type="SAM" id="MobiDB-lite"/>
    </source>
</evidence>
<feature type="transmembrane region" description="Helical" evidence="2">
    <location>
        <begin position="62"/>
        <end position="81"/>
    </location>
</feature>
<dbReference type="InterPro" id="IPR045584">
    <property type="entry name" value="Pilin-like"/>
</dbReference>
<dbReference type="Gene3D" id="3.30.700.10">
    <property type="entry name" value="Glycoprotein, Type 4 Pilin"/>
    <property type="match status" value="1"/>
</dbReference>
<comment type="caution">
    <text evidence="3">The sequence shown here is derived from an EMBL/GenBank/DDBJ whole genome shotgun (WGS) entry which is preliminary data.</text>
</comment>
<dbReference type="AlphaFoldDB" id="A0A0G0X8H7"/>
<evidence type="ECO:0008006" key="5">
    <source>
        <dbReference type="Google" id="ProtNLM"/>
    </source>
</evidence>
<feature type="region of interest" description="Disordered" evidence="1">
    <location>
        <begin position="1"/>
        <end position="36"/>
    </location>
</feature>
<organism evidence="3 4">
    <name type="scientific">candidate division WWE3 bacterium GW2011_GWC1_41_7</name>
    <dbReference type="NCBI Taxonomy" id="1619119"/>
    <lineage>
        <taxon>Bacteria</taxon>
        <taxon>Katanobacteria</taxon>
    </lineage>
</organism>
<feature type="transmembrane region" description="Helical" evidence="2">
    <location>
        <begin position="93"/>
        <end position="116"/>
    </location>
</feature>
<feature type="transmembrane region" description="Helical" evidence="2">
    <location>
        <begin position="160"/>
        <end position="180"/>
    </location>
</feature>
<feature type="transmembrane region" description="Helical" evidence="2">
    <location>
        <begin position="201"/>
        <end position="226"/>
    </location>
</feature>
<proteinExistence type="predicted"/>
<evidence type="ECO:0000256" key="2">
    <source>
        <dbReference type="SAM" id="Phobius"/>
    </source>
</evidence>
<reference evidence="3 4" key="1">
    <citation type="journal article" date="2015" name="Nature">
        <title>rRNA introns, odd ribosomes, and small enigmatic genomes across a large radiation of phyla.</title>
        <authorList>
            <person name="Brown C.T."/>
            <person name="Hug L.A."/>
            <person name="Thomas B.C."/>
            <person name="Sharon I."/>
            <person name="Castelle C.J."/>
            <person name="Singh A."/>
            <person name="Wilkins M.J."/>
            <person name="Williams K.H."/>
            <person name="Banfield J.F."/>
        </authorList>
    </citation>
    <scope>NUCLEOTIDE SEQUENCE [LARGE SCALE GENOMIC DNA]</scope>
</reference>
<keyword evidence="2" id="KW-1133">Transmembrane helix</keyword>
<keyword evidence="2" id="KW-0472">Membrane</keyword>
<evidence type="ECO:0000313" key="4">
    <source>
        <dbReference type="Proteomes" id="UP000034507"/>
    </source>
</evidence>
<gene>
    <name evidence="3" type="ORF">UU77_C0019G0005</name>
</gene>
<accession>A0A0G0X8H7</accession>
<name>A0A0G0X8H7_UNCKA</name>
<evidence type="ECO:0000313" key="3">
    <source>
        <dbReference type="EMBL" id="KKS20697.1"/>
    </source>
</evidence>
<feature type="transmembrane region" description="Helical" evidence="2">
    <location>
        <begin position="232"/>
        <end position="257"/>
    </location>
</feature>
<feature type="compositionally biased region" description="Pro residues" evidence="1">
    <location>
        <begin position="25"/>
        <end position="35"/>
    </location>
</feature>
<sequence length="402" mass="44951">MNDDLNSQSNIDETESLAERTPEQTTPPPHVPLNPPATSSYPGFKDLLKQSLDIYKKHFFKFIRILVLLVLVALAFLLLPFNSMEGSGSTPNISFLITTQLISNLVGIFVALWLVFAIKQALDTGDVIIKEAFRSTLRNLFPYIWVGLLVYFIALPGFFLLIIPGVILAVHLSMSHLVLVDENIKGLNAVIKSMDYVKGKAFWVIGNFIVLTILALVTFVPIMLLFAGFGEFFYGIAISLISVLISPIPWIFAFLMFRALKAAKGSYIPAPTRKRRIKFALLALIGFVALPVIFGGLLLSTLNPNEQLQKARDSKRESDILMMSNALNTYFTDNQEYPASLYELTPRYFSYVPVDPLSGKSYTYSATTGTGENYKLCANEMEVSEKFCKDSFIPSRIYDTVK</sequence>
<dbReference type="EMBL" id="LCBX01000019">
    <property type="protein sequence ID" value="KKS20697.1"/>
    <property type="molecule type" value="Genomic_DNA"/>
</dbReference>
<protein>
    <recommendedName>
        <fullName evidence="5">Glycerophosphoryl diester phosphodiesterase membrane domain-containing protein</fullName>
    </recommendedName>
</protein>
<dbReference type="SUPFAM" id="SSF54523">
    <property type="entry name" value="Pili subunits"/>
    <property type="match status" value="1"/>
</dbReference>
<dbReference type="Proteomes" id="UP000034507">
    <property type="component" value="Unassembled WGS sequence"/>
</dbReference>
<feature type="transmembrane region" description="Helical" evidence="2">
    <location>
        <begin position="137"/>
        <end position="154"/>
    </location>
</feature>
<feature type="compositionally biased region" description="Polar residues" evidence="1">
    <location>
        <begin position="1"/>
        <end position="11"/>
    </location>
</feature>